<dbReference type="AlphaFoldDB" id="A0A7Y9XM94"/>
<dbReference type="EMBL" id="JACBYV010000001">
    <property type="protein sequence ID" value="NYH75671.1"/>
    <property type="molecule type" value="Genomic_DNA"/>
</dbReference>
<dbReference type="EMBL" id="JACBYV010000001">
    <property type="protein sequence ID" value="NYH72722.1"/>
    <property type="molecule type" value="Genomic_DNA"/>
</dbReference>
<dbReference type="PROSITE" id="PS50994">
    <property type="entry name" value="INTEGRASE"/>
    <property type="match status" value="1"/>
</dbReference>
<reference evidence="5 7" key="1">
    <citation type="submission" date="2020-07" db="EMBL/GenBank/DDBJ databases">
        <title>Genomic analyses of the natural microbiome of Caenorhabditis elegans.</title>
        <authorList>
            <person name="Samuel B."/>
        </authorList>
    </citation>
    <scope>NUCLEOTIDE SEQUENCE [LARGE SCALE GENOMIC DNA]</scope>
    <source>
        <strain evidence="5 7">BIGb0408</strain>
    </source>
</reference>
<sequence>MAKLLQADGHRVGRFKASGLMLEAGIASRQRRRHKYKSSGVEALTAPHVLKRRFDVKTPDTVWCGDVTYIKIGKRWLYMAVVLDLFARRVVGWSFSLISDAALACEALRMAIELRGHPTNVLFHSDQGCQYTSHRFRDELSRHGLQQSMSRKGECWDNAPMERFFGSLKSEWVPDGGYETEHEARVDVQIYITRYNTIRPHSYNGYRSPVAAEKLAA</sequence>
<comment type="caution">
    <text evidence="5">The sequence shown here is derived from an EMBL/GenBank/DDBJ whole genome shotgun (WGS) entry which is preliminary data.</text>
</comment>
<name>A0A7Y9XM94_9GAMM</name>
<dbReference type="Pfam" id="PF13333">
    <property type="entry name" value="rve_2"/>
    <property type="match status" value="1"/>
</dbReference>
<dbReference type="EMBL" id="JACBYV010000001">
    <property type="protein sequence ID" value="NYH73915.1"/>
    <property type="molecule type" value="Genomic_DNA"/>
</dbReference>
<dbReference type="InterPro" id="IPR048020">
    <property type="entry name" value="Transpos_IS3"/>
</dbReference>
<evidence type="ECO:0000259" key="1">
    <source>
        <dbReference type="PROSITE" id="PS50994"/>
    </source>
</evidence>
<keyword evidence="7" id="KW-1185">Reference proteome</keyword>
<dbReference type="SUPFAM" id="SSF53098">
    <property type="entry name" value="Ribonuclease H-like"/>
    <property type="match status" value="1"/>
</dbReference>
<dbReference type="InterPro" id="IPR012337">
    <property type="entry name" value="RNaseH-like_sf"/>
</dbReference>
<accession>A0A7Y9XM94</accession>
<dbReference type="GO" id="GO:0003676">
    <property type="term" value="F:nucleic acid binding"/>
    <property type="evidence" value="ECO:0007669"/>
    <property type="project" value="InterPro"/>
</dbReference>
<evidence type="ECO:0000313" key="4">
    <source>
        <dbReference type="EMBL" id="NYH73175.1"/>
    </source>
</evidence>
<organism evidence="5 7">
    <name type="scientific">Phytopseudomonas flavescens</name>
    <dbReference type="NCBI Taxonomy" id="29435"/>
    <lineage>
        <taxon>Bacteria</taxon>
        <taxon>Pseudomonadati</taxon>
        <taxon>Pseudomonadota</taxon>
        <taxon>Gammaproteobacteria</taxon>
        <taxon>Pseudomonadales</taxon>
        <taxon>Pseudomonadaceae</taxon>
        <taxon>Phytopseudomonas</taxon>
    </lineage>
</organism>
<dbReference type="NCBIfam" id="NF033516">
    <property type="entry name" value="transpos_IS3"/>
    <property type="match status" value="1"/>
</dbReference>
<protein>
    <submittedName>
        <fullName evidence="5">Putative transposase</fullName>
    </submittedName>
</protein>
<dbReference type="EMBL" id="JACBYV010000001">
    <property type="protein sequence ID" value="NYH72052.1"/>
    <property type="molecule type" value="Genomic_DNA"/>
</dbReference>
<evidence type="ECO:0000313" key="2">
    <source>
        <dbReference type="EMBL" id="NYH72052.1"/>
    </source>
</evidence>
<evidence type="ECO:0000313" key="6">
    <source>
        <dbReference type="EMBL" id="NYH75671.1"/>
    </source>
</evidence>
<dbReference type="InterPro" id="IPR036397">
    <property type="entry name" value="RNaseH_sf"/>
</dbReference>
<dbReference type="Pfam" id="PF00665">
    <property type="entry name" value="rve"/>
    <property type="match status" value="1"/>
</dbReference>
<gene>
    <name evidence="2" type="ORF">FHR27_000662</name>
    <name evidence="3" type="ORF">FHR27_001332</name>
    <name evidence="4" type="ORF">FHR27_001785</name>
    <name evidence="5" type="ORF">FHR27_002525</name>
    <name evidence="6" type="ORF">FHR27_004281</name>
</gene>
<dbReference type="Gene3D" id="3.30.420.10">
    <property type="entry name" value="Ribonuclease H-like superfamily/Ribonuclease H"/>
    <property type="match status" value="1"/>
</dbReference>
<dbReference type="PANTHER" id="PTHR46889">
    <property type="entry name" value="TRANSPOSASE INSF FOR INSERTION SEQUENCE IS3B-RELATED"/>
    <property type="match status" value="1"/>
</dbReference>
<proteinExistence type="predicted"/>
<dbReference type="Proteomes" id="UP000578688">
    <property type="component" value="Unassembled WGS sequence"/>
</dbReference>
<evidence type="ECO:0000313" key="5">
    <source>
        <dbReference type="EMBL" id="NYH73915.1"/>
    </source>
</evidence>
<evidence type="ECO:0000313" key="3">
    <source>
        <dbReference type="EMBL" id="NYH72722.1"/>
    </source>
</evidence>
<dbReference type="EMBL" id="JACBYV010000001">
    <property type="protein sequence ID" value="NYH73175.1"/>
    <property type="molecule type" value="Genomic_DNA"/>
</dbReference>
<feature type="domain" description="Integrase catalytic" evidence="1">
    <location>
        <begin position="55"/>
        <end position="217"/>
    </location>
</feature>
<dbReference type="InterPro" id="IPR001584">
    <property type="entry name" value="Integrase_cat-core"/>
</dbReference>
<evidence type="ECO:0000313" key="7">
    <source>
        <dbReference type="Proteomes" id="UP000578688"/>
    </source>
</evidence>
<dbReference type="InterPro" id="IPR050900">
    <property type="entry name" value="Transposase_IS3/IS150/IS904"/>
</dbReference>
<dbReference type="PANTHER" id="PTHR46889:SF4">
    <property type="entry name" value="TRANSPOSASE INSO FOR INSERTION SEQUENCE ELEMENT IS911B-RELATED"/>
    <property type="match status" value="1"/>
</dbReference>
<dbReference type="GO" id="GO:0015074">
    <property type="term" value="P:DNA integration"/>
    <property type="evidence" value="ECO:0007669"/>
    <property type="project" value="InterPro"/>
</dbReference>